<dbReference type="Gene3D" id="3.10.180.10">
    <property type="entry name" value="2,3-Dihydroxybiphenyl 1,2-Dioxygenase, domain 1"/>
    <property type="match status" value="1"/>
</dbReference>
<organism evidence="2 3">
    <name type="scientific">Glycomyces luteolus</name>
    <dbReference type="NCBI Taxonomy" id="2670330"/>
    <lineage>
        <taxon>Bacteria</taxon>
        <taxon>Bacillati</taxon>
        <taxon>Actinomycetota</taxon>
        <taxon>Actinomycetes</taxon>
        <taxon>Glycomycetales</taxon>
        <taxon>Glycomycetaceae</taxon>
        <taxon>Glycomyces</taxon>
    </lineage>
</organism>
<dbReference type="Pfam" id="PF18029">
    <property type="entry name" value="Glyoxalase_6"/>
    <property type="match status" value="1"/>
</dbReference>
<feature type="domain" description="Glyoxalase-like" evidence="1">
    <location>
        <begin position="7"/>
        <end position="149"/>
    </location>
</feature>
<sequence length="151" mass="16777">MPVHFKIVIDCADPHRLAAFWAEAMDYKLEDHSPFIAGLLSQGVITEDLLTEVDGHHAWKTLAAIRNPDDPFDPASDAGQGMRILFQQVPEPKTVKNRMHLDLHVGLDNIDAETERLEGLGAARASDRLSEGPAQWIVMQDPEGNEFCVHS</sequence>
<comment type="caution">
    <text evidence="2">The sequence shown here is derived from an EMBL/GenBank/DDBJ whole genome shotgun (WGS) entry which is preliminary data.</text>
</comment>
<accession>A0A9X3SRX2</accession>
<keyword evidence="3" id="KW-1185">Reference proteome</keyword>
<evidence type="ECO:0000313" key="2">
    <source>
        <dbReference type="EMBL" id="MDA1358843.1"/>
    </source>
</evidence>
<dbReference type="RefSeq" id="WP_270108658.1">
    <property type="nucleotide sequence ID" value="NZ_JAPZVP010000003.1"/>
</dbReference>
<dbReference type="InterPro" id="IPR041581">
    <property type="entry name" value="Glyoxalase_6"/>
</dbReference>
<dbReference type="PANTHER" id="PTHR35908">
    <property type="entry name" value="HYPOTHETICAL FUSION PROTEIN"/>
    <property type="match status" value="1"/>
</dbReference>
<name>A0A9X3SRX2_9ACTN</name>
<proteinExistence type="predicted"/>
<dbReference type="InterPro" id="IPR029068">
    <property type="entry name" value="Glyas_Bleomycin-R_OHBP_Dase"/>
</dbReference>
<dbReference type="EMBL" id="JAPZVP010000003">
    <property type="protein sequence ID" value="MDA1358843.1"/>
    <property type="molecule type" value="Genomic_DNA"/>
</dbReference>
<gene>
    <name evidence="2" type="ORF">O1R50_04365</name>
</gene>
<dbReference type="AlphaFoldDB" id="A0A9X3SRX2"/>
<evidence type="ECO:0000313" key="3">
    <source>
        <dbReference type="Proteomes" id="UP001146067"/>
    </source>
</evidence>
<dbReference type="PANTHER" id="PTHR35908:SF1">
    <property type="entry name" value="CONSERVED PROTEIN"/>
    <property type="match status" value="1"/>
</dbReference>
<evidence type="ECO:0000259" key="1">
    <source>
        <dbReference type="Pfam" id="PF18029"/>
    </source>
</evidence>
<reference evidence="2" key="1">
    <citation type="submission" date="2022-12" db="EMBL/GenBank/DDBJ databases">
        <title>Gycomyces niveus sp.nov.,a novel actinomycete isolated from soil in Shouguan.</title>
        <authorList>
            <person name="Yang X."/>
        </authorList>
    </citation>
    <scope>NUCLEOTIDE SEQUENCE</scope>
    <source>
        <strain evidence="2">NEAU-A15</strain>
    </source>
</reference>
<dbReference type="Proteomes" id="UP001146067">
    <property type="component" value="Unassembled WGS sequence"/>
</dbReference>
<dbReference type="SUPFAM" id="SSF54593">
    <property type="entry name" value="Glyoxalase/Bleomycin resistance protein/Dihydroxybiphenyl dioxygenase"/>
    <property type="match status" value="1"/>
</dbReference>
<protein>
    <submittedName>
        <fullName evidence="2">VOC family protein</fullName>
    </submittedName>
</protein>